<reference evidence="1" key="1">
    <citation type="submission" date="2023-06" db="EMBL/GenBank/DDBJ databases">
        <authorList>
            <person name="Noh H."/>
        </authorList>
    </citation>
    <scope>NUCLEOTIDE SEQUENCE</scope>
    <source>
        <strain evidence="1">DUCC20226</strain>
    </source>
</reference>
<name>A0AAD9W3G8_PHOAM</name>
<evidence type="ECO:0000313" key="2">
    <source>
        <dbReference type="Proteomes" id="UP001265746"/>
    </source>
</evidence>
<evidence type="ECO:0008006" key="3">
    <source>
        <dbReference type="Google" id="ProtNLM"/>
    </source>
</evidence>
<dbReference type="AlphaFoldDB" id="A0AAD9W3G8"/>
<dbReference type="Proteomes" id="UP001265746">
    <property type="component" value="Unassembled WGS sequence"/>
</dbReference>
<comment type="caution">
    <text evidence="1">The sequence shown here is derived from an EMBL/GenBank/DDBJ whole genome shotgun (WGS) entry which is preliminary data.</text>
</comment>
<proteinExistence type="predicted"/>
<organism evidence="1 2">
    <name type="scientific">Phomopsis amygdali</name>
    <name type="common">Fusicoccum amygdali</name>
    <dbReference type="NCBI Taxonomy" id="1214568"/>
    <lineage>
        <taxon>Eukaryota</taxon>
        <taxon>Fungi</taxon>
        <taxon>Dikarya</taxon>
        <taxon>Ascomycota</taxon>
        <taxon>Pezizomycotina</taxon>
        <taxon>Sordariomycetes</taxon>
        <taxon>Sordariomycetidae</taxon>
        <taxon>Diaporthales</taxon>
        <taxon>Diaporthaceae</taxon>
        <taxon>Diaporthe</taxon>
    </lineage>
</organism>
<keyword evidence="2" id="KW-1185">Reference proteome</keyword>
<accession>A0AAD9W3G8</accession>
<sequence length="343" mass="38372">MFVDGALAISDHDFANFGGEYLDWDDGGIGLADIFDTQTYESPVSPGSSALVRHAIISSAQQSQGQQDLSSSITSIPKSPTLTVRSLIHRPTMQAGTQRIANLILHNLKSYPLMIRRHNDLPPFIHKGLLSSSFEDACMEPLTNCLSLVHLINDGLQTSRKLFWRNVRMECERLSEEHLSMNKWELLAAIQALTIYVLCMSCNDGLEMSWKEWIFRESRRRLGVVYRVVNILVYFDPVAICDLPNDLVLAPLPAKRQLWEASDEFAWKIESQQELGVQVAFGLASDGNVVRLDEGRLSCSDAWMSRQASDAERPSRYAANWEDWCSGMDGFGGLVMLAASLVV</sequence>
<gene>
    <name evidence="1" type="ORF">N8I77_007470</name>
</gene>
<dbReference type="EMBL" id="JAUJFL010000004">
    <property type="protein sequence ID" value="KAK2604552.1"/>
    <property type="molecule type" value="Genomic_DNA"/>
</dbReference>
<evidence type="ECO:0000313" key="1">
    <source>
        <dbReference type="EMBL" id="KAK2604552.1"/>
    </source>
</evidence>
<protein>
    <recommendedName>
        <fullName evidence="3">Transcription factor domain-containing protein</fullName>
    </recommendedName>
</protein>